<evidence type="ECO:0000256" key="1">
    <source>
        <dbReference type="SAM" id="SignalP"/>
    </source>
</evidence>
<feature type="chain" id="PRO_5020484656" evidence="1">
    <location>
        <begin position="25"/>
        <end position="182"/>
    </location>
</feature>
<reference evidence="2 3" key="1">
    <citation type="submission" date="2017-02" db="EMBL/GenBank/DDBJ databases">
        <title>Paraburkholderia sophoroidis sp. nov. and Paraburkholderia steynii sp. nov. rhizobial symbionts of the fynbos legume Hypocalyptus sophoroides.</title>
        <authorList>
            <person name="Steenkamp E.T."/>
            <person name="Beukes C.W."/>
            <person name="Van Zyl E."/>
            <person name="Avontuur J."/>
            <person name="Chan W.Y."/>
            <person name="Hassen A."/>
            <person name="Palmer M."/>
            <person name="Mthombeni L."/>
            <person name="Phalane F."/>
            <person name="Sereme K."/>
            <person name="Venter S.N."/>
        </authorList>
    </citation>
    <scope>NUCLEOTIDE SEQUENCE [LARGE SCALE GENOMIC DNA]</scope>
    <source>
        <strain evidence="2 3">HC1.1ba</strain>
    </source>
</reference>
<evidence type="ECO:0000313" key="2">
    <source>
        <dbReference type="EMBL" id="TCG08309.1"/>
    </source>
</evidence>
<keyword evidence="1" id="KW-0732">Signal</keyword>
<proteinExistence type="predicted"/>
<dbReference type="Proteomes" id="UP000294200">
    <property type="component" value="Unassembled WGS sequence"/>
</dbReference>
<organism evidence="2 3">
    <name type="scientific">Paraburkholderia steynii</name>
    <dbReference type="NCBI Taxonomy" id="1245441"/>
    <lineage>
        <taxon>Bacteria</taxon>
        <taxon>Pseudomonadati</taxon>
        <taxon>Pseudomonadota</taxon>
        <taxon>Betaproteobacteria</taxon>
        <taxon>Burkholderiales</taxon>
        <taxon>Burkholderiaceae</taxon>
        <taxon>Paraburkholderia</taxon>
    </lineage>
</organism>
<protein>
    <submittedName>
        <fullName evidence="2">Uncharacterized protein</fullName>
    </submittedName>
</protein>
<comment type="caution">
    <text evidence="2">The sequence shown here is derived from an EMBL/GenBank/DDBJ whole genome shotgun (WGS) entry which is preliminary data.</text>
</comment>
<dbReference type="EMBL" id="MWML01000037">
    <property type="protein sequence ID" value="TCG08309.1"/>
    <property type="molecule type" value="Genomic_DNA"/>
</dbReference>
<evidence type="ECO:0000313" key="3">
    <source>
        <dbReference type="Proteomes" id="UP000294200"/>
    </source>
</evidence>
<sequence length="182" mass="20182">MVITKLATLSLLFGISGLAGWAHAANKSPDKIAADVVRAGCSVSFLEEPLQDLHNPSSGPLFNVKATWQCRDGETLSIDNYEVNGSSPEVVTVFYWQKREIVALVKWSVNSQAADYFGDYYQVFIYKYVCSSKGSKIMRDSTAMKAFPEGWDGVKRDGTPVIYAFRDAASIRKRLRAIQLGQ</sequence>
<gene>
    <name evidence="2" type="ORF">BZM27_12830</name>
</gene>
<feature type="signal peptide" evidence="1">
    <location>
        <begin position="1"/>
        <end position="24"/>
    </location>
</feature>
<dbReference type="AlphaFoldDB" id="A0A4R0XM05"/>
<name>A0A4R0XM05_9BURK</name>
<accession>A0A4R0XM05</accession>
<keyword evidence="3" id="KW-1185">Reference proteome</keyword>